<accession>A0ABY7A4X3</accession>
<dbReference type="Proteomes" id="UP001163624">
    <property type="component" value="Chromosome"/>
</dbReference>
<protein>
    <recommendedName>
        <fullName evidence="5">Outer membrane protein TolC</fullName>
    </recommendedName>
</protein>
<dbReference type="Gene3D" id="1.20.1600.10">
    <property type="entry name" value="Outer membrane efflux proteins (OEP)"/>
    <property type="match status" value="1"/>
</dbReference>
<feature type="signal peptide" evidence="2">
    <location>
        <begin position="1"/>
        <end position="19"/>
    </location>
</feature>
<reference evidence="3" key="1">
    <citation type="submission" date="2022-11" db="EMBL/GenBank/DDBJ databases">
        <title>Pseudomonas triclosanedens sp. nov., a triclosan degrader isolated from activated sludge.</title>
        <authorList>
            <person name="Yin Y."/>
            <person name="Lu Z."/>
        </authorList>
    </citation>
    <scope>NUCLEOTIDE SEQUENCE</scope>
    <source>
        <strain evidence="3">ZM23</strain>
    </source>
</reference>
<evidence type="ECO:0000313" key="3">
    <source>
        <dbReference type="EMBL" id="WAI52094.1"/>
    </source>
</evidence>
<keyword evidence="2" id="KW-0732">Signal</keyword>
<gene>
    <name evidence="3" type="ORF">OU419_12860</name>
</gene>
<sequence>MMRHLLLGSLLLAAGISRADVLPLSQVLQSADDSAAMQASNAGLQALDALKEQREAEAGWQWFGAASAGHYRELVTESVIDTYYGRDLALGLRHPLLGSLRRQVQAVSAVELEQQRQQSRRLLQKAEQRLALRSAYADWWRAEEENRWCQGLLPAASSARERLALRQRQGWVLPSQAKLLDGQWQALQRRCAASARLLDDTRASLAELSGLDITASQQAQAESLATRVQPLTSWRQALEGHPRLRERQDEVRDAERNLNSPWYDSIDSSFSVAQSLEDRNGASSNGNGLVASLNFSAPFDLMSYGQARGREVEARHQAALAQLKAERQKLLQDLGRALQGQQQAVEGLEREREQFAVSAVALREQRLRSERSASDGPGEEQAVELERYDSGLRLIAAWHAVWLREAALRLFVDDDQALSPLLGAQHLSWQAPAAAQAQVKASPSRSAAWNQGAYVWKSQALLQPTTRYAELKALRNAGMQRLYVGLDARQIADMPTLRGQLQVMLDDARAQGMQVVLLLGDPAWLSAGGRKDLLALLGRLRDIRFDAVHLDLEVEQLGWPVPDSRLQDWLDTVGAVARLDYWPLELSSHPRWFAESSGGPCVPCALPKLGVRQVSLMIYTRNPERSAELAESIARRWPALRFRLAQSVEPQLSADESWAGVSRAQLQQQVERWRKRLQAAGVSGIDWQDWSYFPH</sequence>
<keyword evidence="1" id="KW-0175">Coiled coil</keyword>
<feature type="chain" id="PRO_5045150746" description="Outer membrane protein TolC" evidence="2">
    <location>
        <begin position="20"/>
        <end position="695"/>
    </location>
</feature>
<feature type="coiled-coil region" evidence="1">
    <location>
        <begin position="313"/>
        <end position="365"/>
    </location>
</feature>
<dbReference type="SUPFAM" id="SSF56954">
    <property type="entry name" value="Outer membrane efflux proteins (OEP)"/>
    <property type="match status" value="1"/>
</dbReference>
<proteinExistence type="predicted"/>
<dbReference type="RefSeq" id="WP_254472670.1">
    <property type="nucleotide sequence ID" value="NZ_CP113432.1"/>
</dbReference>
<organism evidence="3 4">
    <name type="scientific">Pseudomonas triclosanedens</name>
    <dbReference type="NCBI Taxonomy" id="2961893"/>
    <lineage>
        <taxon>Bacteria</taxon>
        <taxon>Pseudomonadati</taxon>
        <taxon>Pseudomonadota</taxon>
        <taxon>Gammaproteobacteria</taxon>
        <taxon>Pseudomonadales</taxon>
        <taxon>Pseudomonadaceae</taxon>
        <taxon>Pseudomonas</taxon>
    </lineage>
</organism>
<evidence type="ECO:0000256" key="1">
    <source>
        <dbReference type="SAM" id="Coils"/>
    </source>
</evidence>
<evidence type="ECO:0008006" key="5">
    <source>
        <dbReference type="Google" id="ProtNLM"/>
    </source>
</evidence>
<evidence type="ECO:0000313" key="4">
    <source>
        <dbReference type="Proteomes" id="UP001163624"/>
    </source>
</evidence>
<keyword evidence="4" id="KW-1185">Reference proteome</keyword>
<dbReference type="EMBL" id="CP113432">
    <property type="protein sequence ID" value="WAI52094.1"/>
    <property type="molecule type" value="Genomic_DNA"/>
</dbReference>
<name>A0ABY7A4X3_9PSED</name>
<evidence type="ECO:0000256" key="2">
    <source>
        <dbReference type="SAM" id="SignalP"/>
    </source>
</evidence>